<name>A0A2M7U342_9BACT</name>
<accession>A0A2M7U342</accession>
<gene>
    <name evidence="1" type="ORF">COY14_03825</name>
</gene>
<dbReference type="EMBL" id="PFOD01000069">
    <property type="protein sequence ID" value="PIZ64841.1"/>
    <property type="molecule type" value="Genomic_DNA"/>
</dbReference>
<organism evidence="1 2">
    <name type="scientific">Candidatus Roizmanbacteria bacterium CG_4_10_14_0_2_um_filter_36_9</name>
    <dbReference type="NCBI Taxonomy" id="1974823"/>
    <lineage>
        <taxon>Bacteria</taxon>
        <taxon>Candidatus Roizmaniibacteriota</taxon>
    </lineage>
</organism>
<comment type="caution">
    <text evidence="1">The sequence shown here is derived from an EMBL/GenBank/DDBJ whole genome shotgun (WGS) entry which is preliminary data.</text>
</comment>
<sequence>MTFTSFTQTLLSNPSKVKLIINGKEKSICAFARLTSKNYLEGEYWKLRFTDDSFLLIIMQDAELFYSDLYIMDINSIKDDQIGHTKKLEIDGKMYKLGNKDDYQFVKELVYGSPLDIEGKCRFSDYFPVAGEKEFLSLGWLSKNGKRADIHCTQIDLESIFFRYR</sequence>
<dbReference type="AlphaFoldDB" id="A0A2M7U342"/>
<evidence type="ECO:0008006" key="3">
    <source>
        <dbReference type="Google" id="ProtNLM"/>
    </source>
</evidence>
<protein>
    <recommendedName>
        <fullName evidence="3">DUF4178 domain-containing protein</fullName>
    </recommendedName>
</protein>
<reference evidence="2" key="1">
    <citation type="submission" date="2017-09" db="EMBL/GenBank/DDBJ databases">
        <title>Depth-based differentiation of microbial function through sediment-hosted aquifers and enrichment of novel symbionts in the deep terrestrial subsurface.</title>
        <authorList>
            <person name="Probst A.J."/>
            <person name="Ladd B."/>
            <person name="Jarett J.K."/>
            <person name="Geller-Mcgrath D.E."/>
            <person name="Sieber C.M.K."/>
            <person name="Emerson J.B."/>
            <person name="Anantharaman K."/>
            <person name="Thomas B.C."/>
            <person name="Malmstrom R."/>
            <person name="Stieglmeier M."/>
            <person name="Klingl A."/>
            <person name="Woyke T."/>
            <person name="Ryan C.M."/>
            <person name="Banfield J.F."/>
        </authorList>
    </citation>
    <scope>NUCLEOTIDE SEQUENCE [LARGE SCALE GENOMIC DNA]</scope>
</reference>
<evidence type="ECO:0000313" key="1">
    <source>
        <dbReference type="EMBL" id="PIZ64841.1"/>
    </source>
</evidence>
<proteinExistence type="predicted"/>
<dbReference type="Proteomes" id="UP000230027">
    <property type="component" value="Unassembled WGS sequence"/>
</dbReference>
<evidence type="ECO:0000313" key="2">
    <source>
        <dbReference type="Proteomes" id="UP000230027"/>
    </source>
</evidence>